<dbReference type="EMBL" id="AP009153">
    <property type="protein sequence ID" value="BAH39069.1"/>
    <property type="molecule type" value="Genomic_DNA"/>
</dbReference>
<dbReference type="InterPro" id="IPR036390">
    <property type="entry name" value="WH_DNA-bd_sf"/>
</dbReference>
<feature type="compositionally biased region" description="Low complexity" evidence="4">
    <location>
        <begin position="1"/>
        <end position="12"/>
    </location>
</feature>
<dbReference type="InterPro" id="IPR000524">
    <property type="entry name" value="Tscrpt_reg_HTH_GntR"/>
</dbReference>
<evidence type="ECO:0000256" key="3">
    <source>
        <dbReference type="ARBA" id="ARBA00023163"/>
    </source>
</evidence>
<dbReference type="Proteomes" id="UP000002209">
    <property type="component" value="Chromosome"/>
</dbReference>
<feature type="domain" description="HTH gntR-type" evidence="5">
    <location>
        <begin position="31"/>
        <end position="101"/>
    </location>
</feature>
<dbReference type="Gene3D" id="1.20.120.530">
    <property type="entry name" value="GntR ligand-binding domain-like"/>
    <property type="match status" value="1"/>
</dbReference>
<proteinExistence type="predicted"/>
<evidence type="ECO:0000256" key="2">
    <source>
        <dbReference type="ARBA" id="ARBA00023125"/>
    </source>
</evidence>
<dbReference type="KEGG" id="gau:GAU_2027"/>
<organism evidence="6 7">
    <name type="scientific">Gemmatimonas aurantiaca (strain DSM 14586 / JCM 11422 / NBRC 100505 / T-27)</name>
    <dbReference type="NCBI Taxonomy" id="379066"/>
    <lineage>
        <taxon>Bacteria</taxon>
        <taxon>Pseudomonadati</taxon>
        <taxon>Gemmatimonadota</taxon>
        <taxon>Gemmatimonadia</taxon>
        <taxon>Gemmatimonadales</taxon>
        <taxon>Gemmatimonadaceae</taxon>
        <taxon>Gemmatimonas</taxon>
    </lineage>
</organism>
<evidence type="ECO:0000256" key="4">
    <source>
        <dbReference type="SAM" id="MobiDB-lite"/>
    </source>
</evidence>
<reference evidence="7" key="1">
    <citation type="submission" date="2006-03" db="EMBL/GenBank/DDBJ databases">
        <title>Complete genome sequence of Gemmatimonas aurantiaca T-27 that represents a novel phylum Gemmatimonadetes.</title>
        <authorList>
            <person name="Takasaki K."/>
            <person name="Ichikawa N."/>
            <person name="Miura H."/>
            <person name="Matsushita S."/>
            <person name="Watanabe Y."/>
            <person name="Oguchi A."/>
            <person name="Ankai A."/>
            <person name="Yashiro I."/>
            <person name="Takahashi M."/>
            <person name="Terui Y."/>
            <person name="Fukui S."/>
            <person name="Yokoyama H."/>
            <person name="Tanikawa S."/>
            <person name="Hanada S."/>
            <person name="Kamagata Y."/>
            <person name="Fujita N."/>
        </authorList>
    </citation>
    <scope>NUCLEOTIDE SEQUENCE [LARGE SCALE GENOMIC DNA]</scope>
    <source>
        <strain evidence="7">T-27 / DSM 14586 / JCM 11422 / NBRC 100505</strain>
    </source>
</reference>
<dbReference type="PANTHER" id="PTHR43537">
    <property type="entry name" value="TRANSCRIPTIONAL REGULATOR, GNTR FAMILY"/>
    <property type="match status" value="1"/>
</dbReference>
<dbReference type="Pfam" id="PF00392">
    <property type="entry name" value="GntR"/>
    <property type="match status" value="1"/>
</dbReference>
<dbReference type="CDD" id="cd07377">
    <property type="entry name" value="WHTH_GntR"/>
    <property type="match status" value="1"/>
</dbReference>
<dbReference type="RefSeq" id="WP_012683516.1">
    <property type="nucleotide sequence ID" value="NC_012489.1"/>
</dbReference>
<dbReference type="SMART" id="SM00345">
    <property type="entry name" value="HTH_GNTR"/>
    <property type="match status" value="1"/>
</dbReference>
<dbReference type="STRING" id="379066.GAU_2027"/>
<dbReference type="SUPFAM" id="SSF48008">
    <property type="entry name" value="GntR ligand-binding domain-like"/>
    <property type="match status" value="1"/>
</dbReference>
<accession>C1A992</accession>
<dbReference type="PRINTS" id="PR00035">
    <property type="entry name" value="HTHGNTR"/>
</dbReference>
<dbReference type="SMART" id="SM00895">
    <property type="entry name" value="FCD"/>
    <property type="match status" value="1"/>
</dbReference>
<dbReference type="PANTHER" id="PTHR43537:SF24">
    <property type="entry name" value="GLUCONATE OPERON TRANSCRIPTIONAL REPRESSOR"/>
    <property type="match status" value="1"/>
</dbReference>
<dbReference type="InterPro" id="IPR008920">
    <property type="entry name" value="TF_FadR/GntR_C"/>
</dbReference>
<sequence>MSSARTSRRATAGAINQPPTTVSANEGGGRGASVGRAYDEIRELIVHGRLAPGSRIIESDIAERLGLSRTPVRSALHRLQQEGYVAMIDRMKETRLIVAPLTQADALELFQMVGHLEGLAARTAAERPQEERTEIVTRLRMLNGHLATAGLAVPSDPRRLFDHDTAFHRAYVEAGAGPRLQALHDAIKPQAERYARLYVNSLVDEIGKSVEEHELINRAIEMGDAAGAQSAVENNWRNAAVRLARVIDSQGERGSW</sequence>
<dbReference type="PRINTS" id="PR00033">
    <property type="entry name" value="HTHASNC"/>
</dbReference>
<dbReference type="InterPro" id="IPR036388">
    <property type="entry name" value="WH-like_DNA-bd_sf"/>
</dbReference>
<dbReference type="InterPro" id="IPR011711">
    <property type="entry name" value="GntR_C"/>
</dbReference>
<dbReference type="GO" id="GO:0003700">
    <property type="term" value="F:DNA-binding transcription factor activity"/>
    <property type="evidence" value="ECO:0007669"/>
    <property type="project" value="InterPro"/>
</dbReference>
<dbReference type="eggNOG" id="COG1802">
    <property type="taxonomic scope" value="Bacteria"/>
</dbReference>
<keyword evidence="2" id="KW-0238">DNA-binding</keyword>
<evidence type="ECO:0000256" key="1">
    <source>
        <dbReference type="ARBA" id="ARBA00023015"/>
    </source>
</evidence>
<evidence type="ECO:0000259" key="5">
    <source>
        <dbReference type="PROSITE" id="PS50949"/>
    </source>
</evidence>
<name>C1A992_GEMAT</name>
<dbReference type="PROSITE" id="PS50949">
    <property type="entry name" value="HTH_GNTR"/>
    <property type="match status" value="1"/>
</dbReference>
<dbReference type="HOGENOM" id="CLU_017584_5_1_0"/>
<dbReference type="SUPFAM" id="SSF46785">
    <property type="entry name" value="Winged helix' DNA-binding domain"/>
    <property type="match status" value="1"/>
</dbReference>
<dbReference type="Gene3D" id="1.10.10.10">
    <property type="entry name" value="Winged helix-like DNA-binding domain superfamily/Winged helix DNA-binding domain"/>
    <property type="match status" value="1"/>
</dbReference>
<keyword evidence="3" id="KW-0804">Transcription</keyword>
<dbReference type="Pfam" id="PF07729">
    <property type="entry name" value="FCD"/>
    <property type="match status" value="1"/>
</dbReference>
<dbReference type="GO" id="GO:0043565">
    <property type="term" value="F:sequence-specific DNA binding"/>
    <property type="evidence" value="ECO:0007669"/>
    <property type="project" value="InterPro"/>
</dbReference>
<keyword evidence="7" id="KW-1185">Reference proteome</keyword>
<feature type="region of interest" description="Disordered" evidence="4">
    <location>
        <begin position="1"/>
        <end position="31"/>
    </location>
</feature>
<evidence type="ECO:0000313" key="6">
    <source>
        <dbReference type="EMBL" id="BAH39069.1"/>
    </source>
</evidence>
<keyword evidence="1" id="KW-0805">Transcription regulation</keyword>
<dbReference type="AlphaFoldDB" id="C1A992"/>
<dbReference type="InterPro" id="IPR000485">
    <property type="entry name" value="AsnC-type_HTH_dom"/>
</dbReference>
<protein>
    <submittedName>
        <fullName evidence="6">GntR family transcriptional regulator</fullName>
    </submittedName>
</protein>
<evidence type="ECO:0000313" key="7">
    <source>
        <dbReference type="Proteomes" id="UP000002209"/>
    </source>
</evidence>
<gene>
    <name evidence="6" type="ordered locus">GAU_2027</name>
</gene>